<keyword evidence="11" id="KW-1185">Reference proteome</keyword>
<dbReference type="SUPFAM" id="SSF57879">
    <property type="entry name" value="Zinc domain conserved in yeast copper-regulated transcription factors"/>
    <property type="match status" value="1"/>
</dbReference>
<dbReference type="GeneID" id="11533996"/>
<feature type="compositionally biased region" description="Low complexity" evidence="8">
    <location>
        <begin position="280"/>
        <end position="292"/>
    </location>
</feature>
<dbReference type="KEGG" id="tpf:TPHA_0H00580"/>
<evidence type="ECO:0000256" key="6">
    <source>
        <dbReference type="ARBA" id="ARBA00023163"/>
    </source>
</evidence>
<dbReference type="EMBL" id="HE612863">
    <property type="protein sequence ID" value="CCE64268.1"/>
    <property type="molecule type" value="Genomic_DNA"/>
</dbReference>
<dbReference type="OrthoDB" id="5600085at2759"/>
<keyword evidence="5" id="KW-0805">Transcription regulation</keyword>
<dbReference type="GO" id="GO:0005507">
    <property type="term" value="F:copper ion binding"/>
    <property type="evidence" value="ECO:0007669"/>
    <property type="project" value="InterPro"/>
</dbReference>
<dbReference type="InterPro" id="IPR051763">
    <property type="entry name" value="Copper_Homeo_Regul"/>
</dbReference>
<dbReference type="SMART" id="SM00412">
    <property type="entry name" value="Cu_FIST"/>
    <property type="match status" value="1"/>
</dbReference>
<dbReference type="AlphaFoldDB" id="G8BWW4"/>
<feature type="region of interest" description="Disordered" evidence="8">
    <location>
        <begin position="270"/>
        <end position="292"/>
    </location>
</feature>
<evidence type="ECO:0000256" key="2">
    <source>
        <dbReference type="ARBA" id="ARBA00022723"/>
    </source>
</evidence>
<dbReference type="Proteomes" id="UP000005666">
    <property type="component" value="Chromosome 8"/>
</dbReference>
<dbReference type="GO" id="GO:0000981">
    <property type="term" value="F:DNA-binding transcription factor activity, RNA polymerase II-specific"/>
    <property type="evidence" value="ECO:0007669"/>
    <property type="project" value="TreeGrafter"/>
</dbReference>
<dbReference type="GO" id="GO:0006878">
    <property type="term" value="P:intracellular copper ion homeostasis"/>
    <property type="evidence" value="ECO:0007669"/>
    <property type="project" value="TreeGrafter"/>
</dbReference>
<organism evidence="10 11">
    <name type="scientific">Tetrapisispora phaffii (strain ATCC 24235 / CBS 4417 / NBRC 1672 / NRRL Y-8282 / UCD 70-5)</name>
    <name type="common">Yeast</name>
    <name type="synonym">Fabospora phaffii</name>
    <dbReference type="NCBI Taxonomy" id="1071381"/>
    <lineage>
        <taxon>Eukaryota</taxon>
        <taxon>Fungi</taxon>
        <taxon>Dikarya</taxon>
        <taxon>Ascomycota</taxon>
        <taxon>Saccharomycotina</taxon>
        <taxon>Saccharomycetes</taxon>
        <taxon>Saccharomycetales</taxon>
        <taxon>Saccharomycetaceae</taxon>
        <taxon>Tetrapisispora</taxon>
    </lineage>
</organism>
<dbReference type="FunFam" id="3.90.430.10:FF:000001">
    <property type="entry name" value="Copper fist DNA-binding protein"/>
    <property type="match status" value="1"/>
</dbReference>
<dbReference type="GO" id="GO:0000978">
    <property type="term" value="F:RNA polymerase II cis-regulatory region sequence-specific DNA binding"/>
    <property type="evidence" value="ECO:0007669"/>
    <property type="project" value="TreeGrafter"/>
</dbReference>
<accession>G8BWW4</accession>
<dbReference type="GO" id="GO:0005634">
    <property type="term" value="C:nucleus"/>
    <property type="evidence" value="ECO:0007669"/>
    <property type="project" value="UniProtKB-SubCell"/>
</dbReference>
<evidence type="ECO:0000259" key="9">
    <source>
        <dbReference type="PROSITE" id="PS50073"/>
    </source>
</evidence>
<evidence type="ECO:0000256" key="8">
    <source>
        <dbReference type="SAM" id="MobiDB-lite"/>
    </source>
</evidence>
<keyword evidence="3" id="KW-0862">Zinc</keyword>
<dbReference type="HOGENOM" id="CLU_778856_0_0_1"/>
<dbReference type="Gene3D" id="3.90.430.10">
    <property type="entry name" value="Copper fist DNA-binding domain"/>
    <property type="match status" value="1"/>
</dbReference>
<evidence type="ECO:0000256" key="7">
    <source>
        <dbReference type="ARBA" id="ARBA00023242"/>
    </source>
</evidence>
<dbReference type="STRING" id="1071381.G8BWW4"/>
<dbReference type="PANTHER" id="PTHR28088">
    <property type="entry name" value="TRANSCRIPTIONAL ACTIVATOR HAA1-RELATED"/>
    <property type="match status" value="1"/>
</dbReference>
<dbReference type="RefSeq" id="XP_003686702.1">
    <property type="nucleotide sequence ID" value="XM_003686654.1"/>
</dbReference>
<keyword evidence="2" id="KW-0479">Metal-binding</keyword>
<dbReference type="SMART" id="SM01090">
    <property type="entry name" value="Copper-fist"/>
    <property type="match status" value="1"/>
</dbReference>
<evidence type="ECO:0000313" key="11">
    <source>
        <dbReference type="Proteomes" id="UP000005666"/>
    </source>
</evidence>
<keyword evidence="4" id="KW-0186">Copper</keyword>
<evidence type="ECO:0000256" key="5">
    <source>
        <dbReference type="ARBA" id="ARBA00023015"/>
    </source>
</evidence>
<evidence type="ECO:0000256" key="1">
    <source>
        <dbReference type="ARBA" id="ARBA00004123"/>
    </source>
</evidence>
<keyword evidence="6" id="KW-0804">Transcription</keyword>
<proteinExistence type="predicted"/>
<gene>
    <name evidence="10" type="primary">TPHA0H00580</name>
    <name evidence="10" type="ordered locus">TPHA_0H00580</name>
</gene>
<dbReference type="PRINTS" id="PR00617">
    <property type="entry name" value="COPPERFIST"/>
</dbReference>
<sequence>MIIDGKKYACQKCIRGHRVTTCNHSGVELVLIKPKGRPSTTCEHCKAVRHNTNFNPMGKCQCGKNVKPIRVRRRSKASISSISNNTTPMVTPASSLMNDCDCLSGSICKCNVTKRKASVVSLTGHGSGFVNSNLNRKSISSYISSPNLVHREDSFSNLFPTESVNNDLSLEFTDNFNKNNREKVDDSGVSLMDFFLNTDKSVDQKIDFNNYPNTSPVSPTTTSFIDNVVGEMNIAMALSNNSSFLNNDDIGLPSDMEYIGKRSSTSESISPKFVSQPFKNDSNNNNINNSSLNTTQKKHFDTVTNNALVTDNGGTNVSDIFDLNNIFNILESNDVPATANDFEFQRNNINWNISNI</sequence>
<reference evidence="10 11" key="1">
    <citation type="journal article" date="2011" name="Proc. Natl. Acad. Sci. U.S.A.">
        <title>Evolutionary erosion of yeast sex chromosomes by mating-type switching accidents.</title>
        <authorList>
            <person name="Gordon J.L."/>
            <person name="Armisen D."/>
            <person name="Proux-Wera E."/>
            <person name="Oheigeartaigh S.S."/>
            <person name="Byrne K.P."/>
            <person name="Wolfe K.H."/>
        </authorList>
    </citation>
    <scope>NUCLEOTIDE SEQUENCE [LARGE SCALE GENOMIC DNA]</scope>
    <source>
        <strain evidence="11">ATCC 24235 / CBS 4417 / NBRC 1672 / NRRL Y-8282 / UCD 70-5</strain>
    </source>
</reference>
<dbReference type="Pfam" id="PF00649">
    <property type="entry name" value="Copper-fist"/>
    <property type="match status" value="1"/>
</dbReference>
<protein>
    <recommendedName>
        <fullName evidence="9">Copper-fist domain-containing protein</fullName>
    </recommendedName>
</protein>
<dbReference type="PROSITE" id="PS50073">
    <property type="entry name" value="COPPER_FIST_2"/>
    <property type="match status" value="1"/>
</dbReference>
<evidence type="ECO:0000313" key="10">
    <source>
        <dbReference type="EMBL" id="CCE64268.1"/>
    </source>
</evidence>
<name>G8BWW4_TETPH</name>
<dbReference type="eggNOG" id="ENOG502S7CA">
    <property type="taxonomic scope" value="Eukaryota"/>
</dbReference>
<dbReference type="GO" id="GO:0045944">
    <property type="term" value="P:positive regulation of transcription by RNA polymerase II"/>
    <property type="evidence" value="ECO:0007669"/>
    <property type="project" value="TreeGrafter"/>
</dbReference>
<keyword evidence="7" id="KW-0539">Nucleus</keyword>
<evidence type="ECO:0000256" key="4">
    <source>
        <dbReference type="ARBA" id="ARBA00023008"/>
    </source>
</evidence>
<comment type="subcellular location">
    <subcellularLocation>
        <location evidence="1">Nucleus</location>
    </subcellularLocation>
</comment>
<dbReference type="InterPro" id="IPR036395">
    <property type="entry name" value="Cu_fist_DNA-bd_dom_sf"/>
</dbReference>
<dbReference type="InterPro" id="IPR001083">
    <property type="entry name" value="Cu_fist_DNA-bd_dom"/>
</dbReference>
<dbReference type="PANTHER" id="PTHR28088:SF7">
    <property type="entry name" value="METAL-BINDING ACTIVATOR 1"/>
    <property type="match status" value="1"/>
</dbReference>
<dbReference type="GO" id="GO:0006879">
    <property type="term" value="P:intracellular iron ion homeostasis"/>
    <property type="evidence" value="ECO:0007669"/>
    <property type="project" value="TreeGrafter"/>
</dbReference>
<evidence type="ECO:0000256" key="3">
    <source>
        <dbReference type="ARBA" id="ARBA00022833"/>
    </source>
</evidence>
<feature type="domain" description="Copper-fist" evidence="9">
    <location>
        <begin position="1"/>
        <end position="39"/>
    </location>
</feature>